<dbReference type="InterPro" id="IPR013196">
    <property type="entry name" value="HTH_11"/>
</dbReference>
<reference evidence="3 4" key="1">
    <citation type="submission" date="2016-06" db="EMBL/GenBank/DDBJ databases">
        <authorList>
            <person name="Kjaerup R.B."/>
            <person name="Dalgaard T.S."/>
            <person name="Juul-Madsen H.R."/>
        </authorList>
    </citation>
    <scope>NUCLEOTIDE SEQUENCE [LARGE SCALE GENOMIC DNA]</scope>
    <source>
        <strain evidence="3 4">DSM 16361</strain>
    </source>
</reference>
<organism evidence="3 4">
    <name type="scientific">Thiomonas delicata</name>
    <name type="common">Thiomonas cuprina</name>
    <dbReference type="NCBI Taxonomy" id="364030"/>
    <lineage>
        <taxon>Bacteria</taxon>
        <taxon>Pseudomonadati</taxon>
        <taxon>Pseudomonadota</taxon>
        <taxon>Betaproteobacteria</taxon>
        <taxon>Burkholderiales</taxon>
        <taxon>Thiomonas</taxon>
    </lineage>
</organism>
<dbReference type="Pfam" id="PF13280">
    <property type="entry name" value="WYL"/>
    <property type="match status" value="1"/>
</dbReference>
<dbReference type="PROSITE" id="PS52050">
    <property type="entry name" value="WYL"/>
    <property type="match status" value="1"/>
</dbReference>
<dbReference type="InterPro" id="IPR051534">
    <property type="entry name" value="CBASS_pafABC_assoc_protein"/>
</dbReference>
<evidence type="ECO:0000259" key="1">
    <source>
        <dbReference type="Pfam" id="PF08279"/>
    </source>
</evidence>
<dbReference type="InterPro" id="IPR026881">
    <property type="entry name" value="WYL_dom"/>
</dbReference>
<dbReference type="Proteomes" id="UP000214566">
    <property type="component" value="Unassembled WGS sequence"/>
</dbReference>
<dbReference type="Pfam" id="PF08279">
    <property type="entry name" value="HTH_11"/>
    <property type="match status" value="1"/>
</dbReference>
<dbReference type="SUPFAM" id="SSF46785">
    <property type="entry name" value="Winged helix' DNA-binding domain"/>
    <property type="match status" value="1"/>
</dbReference>
<feature type="domain" description="WYL" evidence="2">
    <location>
        <begin position="137"/>
        <end position="204"/>
    </location>
</feature>
<protein>
    <submittedName>
        <fullName evidence="3">Putative transcriptional regulator</fullName>
    </submittedName>
</protein>
<dbReference type="AlphaFoldDB" id="A0A238D8Y2"/>
<evidence type="ECO:0000313" key="3">
    <source>
        <dbReference type="EMBL" id="SBP89788.1"/>
    </source>
</evidence>
<dbReference type="OrthoDB" id="9807255at2"/>
<dbReference type="PANTHER" id="PTHR34580">
    <property type="match status" value="1"/>
</dbReference>
<gene>
    <name evidence="3" type="ORF">THIARS_80312</name>
</gene>
<dbReference type="RefSeq" id="WP_094161795.1">
    <property type="nucleotide sequence ID" value="NZ_LT592171.1"/>
</dbReference>
<accession>A0A238D8Y2</accession>
<sequence length="241" mass="26831">MSRTARLFRLMDALRARRLPVTAAQLAAQLSVSVRTVYRDIQTLAELGARIDGDAGVGYVLRAGFFLPSLMFDEDEIEALVLGARWVQGQGDAELARAAETVLARIATASPRDLRDHMADTGLFAPRSSAPAPGAQNLAPLRSAIRRERKLHIHYTDVAGASTERVIWPVALGYFEGARVVAAWCELREDFRHFRLDRIAALKVLDASLPRPRRELLPRWREHIERVRAAGPRGLHTADKN</sequence>
<evidence type="ECO:0000259" key="2">
    <source>
        <dbReference type="Pfam" id="PF13280"/>
    </source>
</evidence>
<dbReference type="Gene3D" id="1.10.10.10">
    <property type="entry name" value="Winged helix-like DNA-binding domain superfamily/Winged helix DNA-binding domain"/>
    <property type="match status" value="1"/>
</dbReference>
<dbReference type="InterPro" id="IPR036390">
    <property type="entry name" value="WH_DNA-bd_sf"/>
</dbReference>
<proteinExistence type="predicted"/>
<keyword evidence="4" id="KW-1185">Reference proteome</keyword>
<feature type="domain" description="Helix-turn-helix type 11" evidence="1">
    <location>
        <begin position="6"/>
        <end position="59"/>
    </location>
</feature>
<dbReference type="PANTHER" id="PTHR34580:SF3">
    <property type="entry name" value="PROTEIN PAFB"/>
    <property type="match status" value="1"/>
</dbReference>
<dbReference type="InterPro" id="IPR036388">
    <property type="entry name" value="WH-like_DNA-bd_sf"/>
</dbReference>
<name>A0A238D8Y2_THIDL</name>
<dbReference type="EMBL" id="FLMQ01000057">
    <property type="protein sequence ID" value="SBP89788.1"/>
    <property type="molecule type" value="Genomic_DNA"/>
</dbReference>
<evidence type="ECO:0000313" key="4">
    <source>
        <dbReference type="Proteomes" id="UP000214566"/>
    </source>
</evidence>